<dbReference type="EMBL" id="EU585932">
    <property type="protein sequence ID" value="ACD43629.1"/>
    <property type="molecule type" value="Genomic_DNA"/>
</dbReference>
<evidence type="ECO:0000256" key="4">
    <source>
        <dbReference type="ARBA" id="ARBA00023136"/>
    </source>
</evidence>
<dbReference type="GO" id="GO:0016020">
    <property type="term" value="C:membrane"/>
    <property type="evidence" value="ECO:0007669"/>
    <property type="project" value="UniProtKB-SubCell"/>
</dbReference>
<feature type="transmembrane region" description="Helical" evidence="5">
    <location>
        <begin position="54"/>
        <end position="71"/>
    </location>
</feature>
<comment type="subcellular location">
    <subcellularLocation>
        <location evidence="1">Membrane</location>
    </subcellularLocation>
</comment>
<evidence type="ECO:0000256" key="3">
    <source>
        <dbReference type="ARBA" id="ARBA00022989"/>
    </source>
</evidence>
<reference evidence="6" key="1">
    <citation type="journal article" date="2009" name="Appl. Environ. Microbiol.">
        <title>Conjugative Type 4 secretion system of a novel large plasmid from the chemoautotroph Tetrathiobacter kashmirensis and construction of shuttle vectors for Alcaligenaceae.</title>
        <authorList>
            <person name="Dam B."/>
            <person name="Ghosh W."/>
            <person name="Das Gupta S.K."/>
        </authorList>
    </citation>
    <scope>NUCLEOTIDE SEQUENCE</scope>
    <source>
        <strain evidence="6">WGT</strain>
        <plasmid evidence="6">pBTK445</plasmid>
    </source>
</reference>
<evidence type="ECO:0000256" key="1">
    <source>
        <dbReference type="ARBA" id="ARBA00004370"/>
    </source>
</evidence>
<sequence>MQDDKQYEKKGYPTFNALGRAALVLGIPVIPLALVMGGSLALTMLLMSVLKGKALLFMLIPIPVVIFMKTVSSNDDQALKIIGYELMCWFYRRNAAIFNGTTTILATHFGRNLNDYQRFVEQHTEKTDLRRYVPAENIPTYHR</sequence>
<gene>
    <name evidence="6" type="primary">tagB3</name>
</gene>
<keyword evidence="6" id="KW-0614">Plasmid</keyword>
<geneLocation type="plasmid" evidence="6">
    <name>pBTK445</name>
</geneLocation>
<keyword evidence="3 5" id="KW-1133">Transmembrane helix</keyword>
<organism evidence="6">
    <name type="scientific">Advenella mimigardefordensis</name>
    <dbReference type="NCBI Taxonomy" id="302406"/>
    <lineage>
        <taxon>Bacteria</taxon>
        <taxon>Pseudomonadati</taxon>
        <taxon>Pseudomonadota</taxon>
        <taxon>Betaproteobacteria</taxon>
        <taxon>Burkholderiales</taxon>
        <taxon>Alcaligenaceae</taxon>
    </lineage>
</organism>
<dbReference type="InterPro" id="IPR007792">
    <property type="entry name" value="T4SS_VirB3/TrbD/AvhB"/>
</dbReference>
<feature type="transmembrane region" description="Helical" evidence="5">
    <location>
        <begin position="21"/>
        <end position="48"/>
    </location>
</feature>
<keyword evidence="2 5" id="KW-0812">Transmembrane</keyword>
<dbReference type="Pfam" id="PF05101">
    <property type="entry name" value="VirB3"/>
    <property type="match status" value="1"/>
</dbReference>
<accession>B4YK32</accession>
<protein>
    <submittedName>
        <fullName evidence="6">TagB3</fullName>
    </submittedName>
</protein>
<dbReference type="AlphaFoldDB" id="B4YK32"/>
<keyword evidence="4 5" id="KW-0472">Membrane</keyword>
<evidence type="ECO:0000256" key="2">
    <source>
        <dbReference type="ARBA" id="ARBA00022692"/>
    </source>
</evidence>
<evidence type="ECO:0000256" key="5">
    <source>
        <dbReference type="SAM" id="Phobius"/>
    </source>
</evidence>
<evidence type="ECO:0000313" key="6">
    <source>
        <dbReference type="EMBL" id="ACD43629.1"/>
    </source>
</evidence>
<proteinExistence type="predicted"/>
<name>B4YK32_9BURK</name>